<keyword evidence="1" id="KW-1133">Transmembrane helix</keyword>
<organism evidence="2 3">
    <name type="scientific">Candidatus Nitrosotenuis uzonensis</name>
    <dbReference type="NCBI Taxonomy" id="1407055"/>
    <lineage>
        <taxon>Archaea</taxon>
        <taxon>Nitrososphaerota</taxon>
        <taxon>Candidatus Nitrosotenuis</taxon>
    </lineage>
</organism>
<dbReference type="NCBIfam" id="TIGR04296">
    <property type="entry name" value="PEFG-CTERM"/>
    <property type="match status" value="1"/>
</dbReference>
<proteinExistence type="predicted"/>
<dbReference type="Proteomes" id="UP000655759">
    <property type="component" value="Unassembled WGS sequence"/>
</dbReference>
<reference evidence="2" key="1">
    <citation type="submission" date="2021-02" db="EMBL/GenBank/DDBJ databases">
        <authorList>
            <person name="Han P."/>
        </authorList>
    </citation>
    <scope>NUCLEOTIDE SEQUENCE</scope>
    <source>
        <strain evidence="2">Candidatus Nitrosotenuis uzonensis 5A</strain>
    </source>
</reference>
<name>A0A812F3E0_9ARCH</name>
<keyword evidence="1" id="KW-0472">Membrane</keyword>
<dbReference type="InterPro" id="IPR027560">
    <property type="entry name" value="PEFG-CTERM"/>
</dbReference>
<sequence>MKQIVFALVIISLLSSMAFAQEISFGKPAIQTVKIEIDEKGNAHVTHIVEKSSSSQQLELISSNFTNLSVRDEKGGSAEYAETGGDKASLLILPSKNKVLVEYDLENVVTEKNGFWKWDYRYVASTSFFLPNSTDTVFVNSNPILLREVDGIRCHGCQVKLEYGMKSLEQTQKITWEGKIFDVIISTNGKISKVKLDQANKMLSLDVMEKDQYVTLVIPKELLWNPYEVFLNDKKIPTHEFYQTEDMVWLNFKTNSTGKVDIVGVSVVPEFPFAAVLVLGAAMIIAAKLSGKLSLH</sequence>
<protein>
    <submittedName>
        <fullName evidence="2">Uncharacterized protein</fullName>
    </submittedName>
</protein>
<dbReference type="EMBL" id="CAJNAQ010000002">
    <property type="protein sequence ID" value="CAE6489505.1"/>
    <property type="molecule type" value="Genomic_DNA"/>
</dbReference>
<comment type="caution">
    <text evidence="2">The sequence shown here is derived from an EMBL/GenBank/DDBJ whole genome shotgun (WGS) entry which is preliminary data.</text>
</comment>
<gene>
    <name evidence="2" type="ORF">NUZ5A_20623</name>
</gene>
<feature type="transmembrane region" description="Helical" evidence="1">
    <location>
        <begin position="271"/>
        <end position="290"/>
    </location>
</feature>
<evidence type="ECO:0000313" key="3">
    <source>
        <dbReference type="Proteomes" id="UP000655759"/>
    </source>
</evidence>
<evidence type="ECO:0000256" key="1">
    <source>
        <dbReference type="SAM" id="Phobius"/>
    </source>
</evidence>
<dbReference type="RefSeq" id="WP_205098508.1">
    <property type="nucleotide sequence ID" value="NZ_CAJNAQ010000002.1"/>
</dbReference>
<keyword evidence="1" id="KW-0812">Transmembrane</keyword>
<accession>A0A812F3E0</accession>
<dbReference type="AlphaFoldDB" id="A0A812F3E0"/>
<evidence type="ECO:0000313" key="2">
    <source>
        <dbReference type="EMBL" id="CAE6489505.1"/>
    </source>
</evidence>